<dbReference type="AlphaFoldDB" id="A0A3G6J7Y7"/>
<gene>
    <name evidence="1" type="ORF">CCHOA_08085</name>
</gene>
<dbReference type="KEGG" id="ccho:CCHOA_08085"/>
<proteinExistence type="predicted"/>
<evidence type="ECO:0000313" key="1">
    <source>
        <dbReference type="EMBL" id="AZA14009.1"/>
    </source>
</evidence>
<organism evidence="1 2">
    <name type="scientific">Corynebacterium choanae</name>
    <dbReference type="NCBI Taxonomy" id="1862358"/>
    <lineage>
        <taxon>Bacteria</taxon>
        <taxon>Bacillati</taxon>
        <taxon>Actinomycetota</taxon>
        <taxon>Actinomycetes</taxon>
        <taxon>Mycobacteriales</taxon>
        <taxon>Corynebacteriaceae</taxon>
        <taxon>Corynebacterium</taxon>
    </lineage>
</organism>
<protein>
    <submittedName>
        <fullName evidence="1">Uncharacterized protein</fullName>
    </submittedName>
</protein>
<evidence type="ECO:0000313" key="2">
    <source>
        <dbReference type="Proteomes" id="UP000269019"/>
    </source>
</evidence>
<reference evidence="1 2" key="1">
    <citation type="submission" date="2018-11" db="EMBL/GenBank/DDBJ databases">
        <authorList>
            <person name="Kleinhagauer T."/>
            <person name="Glaeser S.P."/>
            <person name="Spergser J."/>
            <person name="Ruckert C."/>
            <person name="Kaempfer P."/>
            <person name="Busse H.-J."/>
        </authorList>
    </citation>
    <scope>NUCLEOTIDE SEQUENCE [LARGE SCALE GENOMIC DNA]</scope>
    <source>
        <strain evidence="1 2">200CH</strain>
    </source>
</reference>
<dbReference type="EMBL" id="CP033896">
    <property type="protein sequence ID" value="AZA14009.1"/>
    <property type="molecule type" value="Genomic_DNA"/>
</dbReference>
<name>A0A3G6J7Y7_9CORY</name>
<sequence>MLASWQREAATGAGSLLEMPRQRGIQMDVRHDGAAWRRHRTESGL</sequence>
<keyword evidence="2" id="KW-1185">Reference proteome</keyword>
<accession>A0A3G6J7Y7</accession>
<dbReference type="Proteomes" id="UP000269019">
    <property type="component" value="Chromosome"/>
</dbReference>